<protein>
    <recommendedName>
        <fullName evidence="1">Outer membrane protein beta-barrel domain-containing protein</fullName>
    </recommendedName>
</protein>
<accession>A0A1G1THH1</accession>
<dbReference type="AlphaFoldDB" id="A0A1G1THH1"/>
<comment type="caution">
    <text evidence="2">The sequence shown here is derived from an EMBL/GenBank/DDBJ whole genome shotgun (WGS) entry which is preliminary data.</text>
</comment>
<dbReference type="EMBL" id="MDZA01000162">
    <property type="protein sequence ID" value="OGX90339.1"/>
    <property type="molecule type" value="Genomic_DNA"/>
</dbReference>
<evidence type="ECO:0000313" key="2">
    <source>
        <dbReference type="EMBL" id="OGX90339.1"/>
    </source>
</evidence>
<gene>
    <name evidence="2" type="ORF">BEN49_23125</name>
</gene>
<dbReference type="Pfam" id="PF13568">
    <property type="entry name" value="OMP_b-brl_2"/>
    <property type="match status" value="1"/>
</dbReference>
<name>A0A1G1THH1_9BACT</name>
<organism evidence="2 3">
    <name type="scientific">Hymenobacter coccineus</name>
    <dbReference type="NCBI Taxonomy" id="1908235"/>
    <lineage>
        <taxon>Bacteria</taxon>
        <taxon>Pseudomonadati</taxon>
        <taxon>Bacteroidota</taxon>
        <taxon>Cytophagia</taxon>
        <taxon>Cytophagales</taxon>
        <taxon>Hymenobacteraceae</taxon>
        <taxon>Hymenobacter</taxon>
    </lineage>
</organism>
<dbReference type="InterPro" id="IPR025665">
    <property type="entry name" value="Beta-barrel_OMP_2"/>
</dbReference>
<reference evidence="2 3" key="1">
    <citation type="submission" date="2016-08" db="EMBL/GenBank/DDBJ databases">
        <title>Hymenobacter coccineus sp. nov., Hymenobacter lapidarius sp. nov. and Hymenobacter glacialis sp. nov., isolated from Antarctic soil.</title>
        <authorList>
            <person name="Sedlacek I."/>
            <person name="Kralova S."/>
            <person name="Kyrova K."/>
            <person name="Maslanova I."/>
            <person name="Stankova E."/>
            <person name="Vrbovska V."/>
            <person name="Nemec M."/>
            <person name="Bartak M."/>
            <person name="Svec P."/>
            <person name="Busse H.-J."/>
            <person name="Pantucek R."/>
        </authorList>
    </citation>
    <scope>NUCLEOTIDE SEQUENCE [LARGE SCALE GENOMIC DNA]</scope>
    <source>
        <strain evidence="2 3">CCM 8649</strain>
    </source>
</reference>
<proteinExistence type="predicted"/>
<evidence type="ECO:0000259" key="1">
    <source>
        <dbReference type="Pfam" id="PF13568"/>
    </source>
</evidence>
<keyword evidence="3" id="KW-1185">Reference proteome</keyword>
<dbReference type="Proteomes" id="UP000177506">
    <property type="component" value="Unassembled WGS sequence"/>
</dbReference>
<sequence length="243" mass="26508">MSRVRSSRHQLLLQQGISNPFFMKYTTIPLLIVGLHLLVLPNAHAQAGLRVGGSLAGYVASNNNNFRNTTGSQLGYQVGAFYQVQLTRRLSLVPEVQYSHERLTLTRTNTLGFEGGYNSYYQTRLSYLNVPVFLRATFKAVYVEVGGQASTLLGGRETGEATIGETAAAPGSSYRVDRAVVGRYQRLDFGPSAGVGAKLPGGLSIDLRVYQGLRSLTQGIEAATGYLYRQTAQAAVTYQFGRR</sequence>
<evidence type="ECO:0000313" key="3">
    <source>
        <dbReference type="Proteomes" id="UP000177506"/>
    </source>
</evidence>
<feature type="domain" description="Outer membrane protein beta-barrel" evidence="1">
    <location>
        <begin position="46"/>
        <end position="217"/>
    </location>
</feature>